<evidence type="ECO:0000313" key="3">
    <source>
        <dbReference type="Proteomes" id="UP000694425"/>
    </source>
</evidence>
<evidence type="ECO:0000313" key="2">
    <source>
        <dbReference type="Ensembl" id="ENSNVIP00000011227.1"/>
    </source>
</evidence>
<reference evidence="2" key="1">
    <citation type="submission" date="2025-08" db="UniProtKB">
        <authorList>
            <consortium name="Ensembl"/>
        </authorList>
    </citation>
    <scope>IDENTIFICATION</scope>
</reference>
<reference evidence="2" key="2">
    <citation type="submission" date="2025-09" db="UniProtKB">
        <authorList>
            <consortium name="Ensembl"/>
        </authorList>
    </citation>
    <scope>IDENTIFICATION</scope>
</reference>
<dbReference type="Ensembl" id="ENSNVIT00000013159.1">
    <property type="protein sequence ID" value="ENSNVIP00000011227.1"/>
    <property type="gene ID" value="ENSNVIG00000008914.1"/>
</dbReference>
<sequence>MQALRVGNPVWGQQLQPDPKPVHPQSPLVVLDQCSNSCCGGTTGLSPPSPHPHLSLLFSPSPGDTRIIYSKIYSKIYSSLECWTHLRAKHLRGTCPRFPGSPALRDEPLTETIRNHMCNSPEDKPAGGKESHFAMDI</sequence>
<accession>A0A8C7ENJ4</accession>
<dbReference type="AlphaFoldDB" id="A0A8C7ENJ4"/>
<organism evidence="2 3">
    <name type="scientific">Neovison vison</name>
    <name type="common">American mink</name>
    <name type="synonym">Mustela vison</name>
    <dbReference type="NCBI Taxonomy" id="452646"/>
    <lineage>
        <taxon>Eukaryota</taxon>
        <taxon>Metazoa</taxon>
        <taxon>Chordata</taxon>
        <taxon>Craniata</taxon>
        <taxon>Vertebrata</taxon>
        <taxon>Euteleostomi</taxon>
        <taxon>Mammalia</taxon>
        <taxon>Eutheria</taxon>
        <taxon>Laurasiatheria</taxon>
        <taxon>Carnivora</taxon>
        <taxon>Caniformia</taxon>
        <taxon>Musteloidea</taxon>
        <taxon>Mustelidae</taxon>
        <taxon>Mustelinae</taxon>
        <taxon>Neogale</taxon>
    </lineage>
</organism>
<dbReference type="Proteomes" id="UP000694425">
    <property type="component" value="Unplaced"/>
</dbReference>
<evidence type="ECO:0000256" key="1">
    <source>
        <dbReference type="SAM" id="MobiDB-lite"/>
    </source>
</evidence>
<feature type="region of interest" description="Disordered" evidence="1">
    <location>
        <begin position="118"/>
        <end position="137"/>
    </location>
</feature>
<proteinExistence type="predicted"/>
<keyword evidence="3" id="KW-1185">Reference proteome</keyword>
<name>A0A8C7ENJ4_NEOVI</name>
<protein>
    <submittedName>
        <fullName evidence="2">Uncharacterized protein</fullName>
    </submittedName>
</protein>
<feature type="compositionally biased region" description="Basic and acidic residues" evidence="1">
    <location>
        <begin position="121"/>
        <end position="137"/>
    </location>
</feature>
<feature type="region of interest" description="Disordered" evidence="1">
    <location>
        <begin position="1"/>
        <end position="23"/>
    </location>
</feature>